<dbReference type="PROSITE" id="PS51352">
    <property type="entry name" value="THIOREDOXIN_2"/>
    <property type="match status" value="1"/>
</dbReference>
<name>A0A4R0MTI3_9SPHI</name>
<feature type="domain" description="Thioredoxin" evidence="6">
    <location>
        <begin position="352"/>
        <end position="507"/>
    </location>
</feature>
<dbReference type="InterPro" id="IPR013740">
    <property type="entry name" value="Redoxin"/>
</dbReference>
<dbReference type="Pfam" id="PF08534">
    <property type="entry name" value="Redoxin"/>
    <property type="match status" value="1"/>
</dbReference>
<dbReference type="GO" id="GO:0030313">
    <property type="term" value="C:cell envelope"/>
    <property type="evidence" value="ECO:0007669"/>
    <property type="project" value="UniProtKB-SubCell"/>
</dbReference>
<keyword evidence="4" id="KW-0676">Redox-active center</keyword>
<dbReference type="InterPro" id="IPR036249">
    <property type="entry name" value="Thioredoxin-like_sf"/>
</dbReference>
<dbReference type="RefSeq" id="WP_131553766.1">
    <property type="nucleotide sequence ID" value="NZ_SJSK01000003.1"/>
</dbReference>
<keyword evidence="5" id="KW-0732">Signal</keyword>
<comment type="caution">
    <text evidence="7">The sequence shown here is derived from an EMBL/GenBank/DDBJ whole genome shotgun (WGS) entry which is preliminary data.</text>
</comment>
<evidence type="ECO:0000256" key="5">
    <source>
        <dbReference type="SAM" id="SignalP"/>
    </source>
</evidence>
<reference evidence="7 8" key="1">
    <citation type="submission" date="2019-02" db="EMBL/GenBank/DDBJ databases">
        <title>Pedobacter sp. RP-1-13 sp. nov., isolated from Arctic soil.</title>
        <authorList>
            <person name="Dahal R.H."/>
        </authorList>
    </citation>
    <scope>NUCLEOTIDE SEQUENCE [LARGE SCALE GENOMIC DNA]</scope>
    <source>
        <strain evidence="7 8">RP-1-13</strain>
    </source>
</reference>
<gene>
    <name evidence="7" type="ORF">EZ428_13905</name>
</gene>
<evidence type="ECO:0000256" key="2">
    <source>
        <dbReference type="ARBA" id="ARBA00022748"/>
    </source>
</evidence>
<comment type="subcellular location">
    <subcellularLocation>
        <location evidence="1">Cell envelope</location>
    </subcellularLocation>
</comment>
<feature type="chain" id="PRO_5020732216" evidence="5">
    <location>
        <begin position="19"/>
        <end position="507"/>
    </location>
</feature>
<dbReference type="PANTHER" id="PTHR42852:SF6">
    <property type="entry name" value="THIOL:DISULFIDE INTERCHANGE PROTEIN DSBE"/>
    <property type="match status" value="1"/>
</dbReference>
<evidence type="ECO:0000313" key="7">
    <source>
        <dbReference type="EMBL" id="TCC90365.1"/>
    </source>
</evidence>
<dbReference type="PANTHER" id="PTHR42852">
    <property type="entry name" value="THIOL:DISULFIDE INTERCHANGE PROTEIN DSBE"/>
    <property type="match status" value="1"/>
</dbReference>
<keyword evidence="8" id="KW-1185">Reference proteome</keyword>
<evidence type="ECO:0000256" key="3">
    <source>
        <dbReference type="ARBA" id="ARBA00023157"/>
    </source>
</evidence>
<keyword evidence="3" id="KW-1015">Disulfide bond</keyword>
<evidence type="ECO:0000256" key="1">
    <source>
        <dbReference type="ARBA" id="ARBA00004196"/>
    </source>
</evidence>
<dbReference type="InterPro" id="IPR013766">
    <property type="entry name" value="Thioredoxin_domain"/>
</dbReference>
<dbReference type="Proteomes" id="UP000292884">
    <property type="component" value="Unassembled WGS sequence"/>
</dbReference>
<dbReference type="InterPro" id="IPR050553">
    <property type="entry name" value="Thioredoxin_ResA/DsbE_sf"/>
</dbReference>
<dbReference type="OrthoDB" id="6399635at2"/>
<proteinExistence type="predicted"/>
<sequence length="507" mass="57005">MKNLLFLFLSLYCIQLNAQQVSLSLEDKKMDAYLTAHQPATLTIQIKNLPDTVKKVPITYTLVQLGVGMQTTRYAETDKTGLAKIIFDQNFPNQQAWLSVGDYLYAGVYLNDGLTVSIDASKLPKDGAYMIGDGIVYSGLDGNLNTVMNKNVLFKKAERNALTSRLTEVGRTRRNFTPDLFIIKVDSIRKAIIALEDEFIVTNKNYRWAVKNESLSEIYSTLTASYWGDVMPTALFKEVSAHQPMFTSNDGSAFYNYLNIYTRNMKRGKEPKTLTSNLALLDSLYTPQRSAILKLVSLDSEKDVFSKSYSTIISSMQSRWTRKIANNELIKATNNQKRIDNLLANSTKIETITIGTPLSKLAFGAELFQIMELKSVDDFMLNLKQKFPNKALIIDFWATWCGPCLGDLPNSKKLHEANKDLPVEYIYLCTSGGSTMELWKQKVADLQVPGVHIFVNDKIVTQLKEMLNAGTGFPAYVVMDVNGKINSKVITHMGYLNRESLKKVIGL</sequence>
<dbReference type="Gene3D" id="3.40.30.10">
    <property type="entry name" value="Glutaredoxin"/>
    <property type="match status" value="1"/>
</dbReference>
<keyword evidence="2" id="KW-0201">Cytochrome c-type biogenesis</keyword>
<evidence type="ECO:0000259" key="6">
    <source>
        <dbReference type="PROSITE" id="PS51352"/>
    </source>
</evidence>
<dbReference type="EMBL" id="SJSK01000003">
    <property type="protein sequence ID" value="TCC90365.1"/>
    <property type="molecule type" value="Genomic_DNA"/>
</dbReference>
<dbReference type="GO" id="GO:0016491">
    <property type="term" value="F:oxidoreductase activity"/>
    <property type="evidence" value="ECO:0007669"/>
    <property type="project" value="InterPro"/>
</dbReference>
<dbReference type="AlphaFoldDB" id="A0A4R0MTI3"/>
<evidence type="ECO:0000313" key="8">
    <source>
        <dbReference type="Proteomes" id="UP000292884"/>
    </source>
</evidence>
<dbReference type="SUPFAM" id="SSF52833">
    <property type="entry name" value="Thioredoxin-like"/>
    <property type="match status" value="1"/>
</dbReference>
<evidence type="ECO:0000256" key="4">
    <source>
        <dbReference type="ARBA" id="ARBA00023284"/>
    </source>
</evidence>
<accession>A0A4R0MTI3</accession>
<protein>
    <submittedName>
        <fullName evidence="7">Redoxin domain-containing protein</fullName>
    </submittedName>
</protein>
<feature type="signal peptide" evidence="5">
    <location>
        <begin position="1"/>
        <end position="18"/>
    </location>
</feature>
<organism evidence="7 8">
    <name type="scientific">Pedobacter frigiditerrae</name>
    <dbReference type="NCBI Taxonomy" id="2530452"/>
    <lineage>
        <taxon>Bacteria</taxon>
        <taxon>Pseudomonadati</taxon>
        <taxon>Bacteroidota</taxon>
        <taxon>Sphingobacteriia</taxon>
        <taxon>Sphingobacteriales</taxon>
        <taxon>Sphingobacteriaceae</taxon>
        <taxon>Pedobacter</taxon>
    </lineage>
</organism>
<dbReference type="GO" id="GO:0017004">
    <property type="term" value="P:cytochrome complex assembly"/>
    <property type="evidence" value="ECO:0007669"/>
    <property type="project" value="UniProtKB-KW"/>
</dbReference>